<evidence type="ECO:0000313" key="3">
    <source>
        <dbReference type="Proteomes" id="UP000250790"/>
    </source>
</evidence>
<keyword evidence="3" id="KW-1185">Reference proteome</keyword>
<dbReference type="InterPro" id="IPR043472">
    <property type="entry name" value="Macro_dom-like"/>
</dbReference>
<dbReference type="PROSITE" id="PS51154">
    <property type="entry name" value="MACRO"/>
    <property type="match status" value="1"/>
</dbReference>
<comment type="caution">
    <text evidence="2">The sequence shown here is derived from an EMBL/GenBank/DDBJ whole genome shotgun (WGS) entry which is preliminary data.</text>
</comment>
<evidence type="ECO:0000313" key="2">
    <source>
        <dbReference type="EMBL" id="PUE55680.1"/>
    </source>
</evidence>
<feature type="domain" description="Macro" evidence="1">
    <location>
        <begin position="2"/>
        <end position="181"/>
    </location>
</feature>
<dbReference type="Gene3D" id="3.40.220.10">
    <property type="entry name" value="Leucine Aminopeptidase, subunit E, domain 1"/>
    <property type="match status" value="1"/>
</dbReference>
<sequence length="192" mass="20339">MAQYSVLQRSKNMKIEVIVGNIVKQPDMEAVVNSANANLRLGSGVAGAIHTAAGPKLEEYCKPYAPLQFGAFVVTPGFKLPNLWVIHVRAASYTNHDDAPQILEQAIEAALKAAHQNYIRALAMPAIGTGVFAFPPELAAEITAKVFCAASALAPHLQCIRVCVASEFLRDVYVAALEAQGLSVAQAASAPV</sequence>
<dbReference type="PANTHER" id="PTHR11106">
    <property type="entry name" value="GANGLIOSIDE INDUCED DIFFERENTIATION ASSOCIATED PROTEIN 2-RELATED"/>
    <property type="match status" value="1"/>
</dbReference>
<dbReference type="Proteomes" id="UP000250790">
    <property type="component" value="Unassembled WGS sequence"/>
</dbReference>
<gene>
    <name evidence="2" type="ORF">B9Z37_03820</name>
</gene>
<evidence type="ECO:0000259" key="1">
    <source>
        <dbReference type="PROSITE" id="PS51154"/>
    </source>
</evidence>
<dbReference type="Pfam" id="PF01661">
    <property type="entry name" value="Macro"/>
    <property type="match status" value="1"/>
</dbReference>
<protein>
    <recommendedName>
        <fullName evidence="1">Macro domain-containing protein</fullName>
    </recommendedName>
</protein>
<dbReference type="EMBL" id="NESN01000001">
    <property type="protein sequence ID" value="PUE55680.1"/>
    <property type="molecule type" value="Genomic_DNA"/>
</dbReference>
<proteinExistence type="predicted"/>
<dbReference type="SMART" id="SM00506">
    <property type="entry name" value="A1pp"/>
    <property type="match status" value="1"/>
</dbReference>
<name>A0A315ECH7_9BURK</name>
<organism evidence="2 3">
    <name type="scientific">Limnohabitans parvus II-B4</name>
    <dbReference type="NCBI Taxonomy" id="1293052"/>
    <lineage>
        <taxon>Bacteria</taxon>
        <taxon>Pseudomonadati</taxon>
        <taxon>Pseudomonadota</taxon>
        <taxon>Betaproteobacteria</taxon>
        <taxon>Burkholderiales</taxon>
        <taxon>Comamonadaceae</taxon>
        <taxon>Limnohabitans</taxon>
    </lineage>
</organism>
<accession>A0A315ECH7</accession>
<dbReference type="SUPFAM" id="SSF52949">
    <property type="entry name" value="Macro domain-like"/>
    <property type="match status" value="1"/>
</dbReference>
<dbReference type="AlphaFoldDB" id="A0A315ECH7"/>
<dbReference type="OrthoDB" id="6194521at2"/>
<reference evidence="2 3" key="1">
    <citation type="submission" date="2017-04" db="EMBL/GenBank/DDBJ databases">
        <title>Unexpected and diverse lifestyles within the genus Limnohabitans.</title>
        <authorList>
            <person name="Kasalicky V."/>
            <person name="Mehrshad M."/>
            <person name="Andrei S.-A."/>
            <person name="Salcher M."/>
            <person name="Kratochvilova H."/>
            <person name="Simek K."/>
            <person name="Ghai R."/>
        </authorList>
    </citation>
    <scope>NUCLEOTIDE SEQUENCE [LARGE SCALE GENOMIC DNA]</scope>
    <source>
        <strain evidence="2 3">II-B4</strain>
    </source>
</reference>
<dbReference type="InterPro" id="IPR002589">
    <property type="entry name" value="Macro_dom"/>
</dbReference>